<evidence type="ECO:0000313" key="6">
    <source>
        <dbReference type="EMBL" id="RBP05298.1"/>
    </source>
</evidence>
<dbReference type="Pfam" id="PF02875">
    <property type="entry name" value="Mur_ligase_C"/>
    <property type="match status" value="1"/>
</dbReference>
<dbReference type="Gene3D" id="3.40.1190.10">
    <property type="entry name" value="Mur-like, catalytic domain"/>
    <property type="match status" value="1"/>
</dbReference>
<comment type="caution">
    <text evidence="6">The sequence shown here is derived from an EMBL/GenBank/DDBJ whole genome shotgun (WGS) entry which is preliminary data.</text>
</comment>
<dbReference type="InterPro" id="IPR004101">
    <property type="entry name" value="Mur_ligase_C"/>
</dbReference>
<sequence>MKPLPLKELIGVMNGELVYGDENFIVKDAMVSHLHRIKEKHTLIFLKKKKAFQIDKVKRYSPYIIVTDKSDEEMKNIEAAGMIRVQNADDAFWDFTRYYRHLFELPIVAVTGTCGKTTTKEMLSHLLSSTHSIQSTIRSRNATRKSFQYLMGIDENTDAAVFETGLNGPGNLHYHCKVFQPTIGIITTIGVDHLDKCKTLDGYIKAKSEIVSGVREGGTLILNSEDENTQKISLTGFSGDIIYCGTSESADYRASDIVYKKNGMSFTLHHKERTYKTYLPGFGEHQIYNALFALAAAHKIGLNLSKAVIRMRAFKNLERHLQVEEGINASMIIDDTWSSNPTSVAAAIQVLETLGNNKTNALLLGDIAYLGSHVRKVYHDLGKLIASTKIDIFIAVGKNTKYIANHAKKYGFKGEVYTTASAALVKGYVESLLDEKTVLLVKGSMMDTELIGLARSFKMKE</sequence>
<dbReference type="PANTHER" id="PTHR43024:SF1">
    <property type="entry name" value="UDP-N-ACETYLMURAMOYL-TRIPEPTIDE--D-ALANYL-D-ALANINE LIGASE"/>
    <property type="match status" value="1"/>
</dbReference>
<dbReference type="InterPro" id="IPR013221">
    <property type="entry name" value="Mur_ligase_cen"/>
</dbReference>
<protein>
    <submittedName>
        <fullName evidence="6">UDP-N-acetylmuramoyl-tripeptide--D-alanyl-D-alanine ligase</fullName>
    </submittedName>
</protein>
<dbReference type="PANTHER" id="PTHR43024">
    <property type="entry name" value="UDP-N-ACETYLMURAMOYL-TRIPEPTIDE--D-ALANYL-D-ALANINE LIGASE"/>
    <property type="match status" value="1"/>
</dbReference>
<keyword evidence="2" id="KW-0547">Nucleotide-binding</keyword>
<dbReference type="InterPro" id="IPR036615">
    <property type="entry name" value="Mur_ligase_C_dom_sf"/>
</dbReference>
<dbReference type="Proteomes" id="UP000252118">
    <property type="component" value="Unassembled WGS sequence"/>
</dbReference>
<feature type="domain" description="Mur ligase C-terminal" evidence="4">
    <location>
        <begin position="326"/>
        <end position="444"/>
    </location>
</feature>
<dbReference type="GO" id="GO:0005524">
    <property type="term" value="F:ATP binding"/>
    <property type="evidence" value="ECO:0007669"/>
    <property type="project" value="UniProtKB-KW"/>
</dbReference>
<evidence type="ECO:0000259" key="5">
    <source>
        <dbReference type="Pfam" id="PF08245"/>
    </source>
</evidence>
<evidence type="ECO:0000256" key="3">
    <source>
        <dbReference type="ARBA" id="ARBA00022840"/>
    </source>
</evidence>
<gene>
    <name evidence="6" type="ORF">DET59_10414</name>
</gene>
<evidence type="ECO:0000313" key="7">
    <source>
        <dbReference type="Proteomes" id="UP000252118"/>
    </source>
</evidence>
<organism evidence="6 7">
    <name type="scientific">Rossellomorea aquimaris</name>
    <dbReference type="NCBI Taxonomy" id="189382"/>
    <lineage>
        <taxon>Bacteria</taxon>
        <taxon>Bacillati</taxon>
        <taxon>Bacillota</taxon>
        <taxon>Bacilli</taxon>
        <taxon>Bacillales</taxon>
        <taxon>Bacillaceae</taxon>
        <taxon>Rossellomorea</taxon>
    </lineage>
</organism>
<keyword evidence="1 6" id="KW-0436">Ligase</keyword>
<dbReference type="Gene3D" id="3.90.190.20">
    <property type="entry name" value="Mur ligase, C-terminal domain"/>
    <property type="match status" value="1"/>
</dbReference>
<dbReference type="AlphaFoldDB" id="A0A366ESD5"/>
<dbReference type="InterPro" id="IPR036565">
    <property type="entry name" value="Mur-like_cat_sf"/>
</dbReference>
<dbReference type="RefSeq" id="WP_113968809.1">
    <property type="nucleotide sequence ID" value="NZ_QNRJ01000004.1"/>
</dbReference>
<keyword evidence="3" id="KW-0067">ATP-binding</keyword>
<dbReference type="OrthoDB" id="9801978at2"/>
<proteinExistence type="predicted"/>
<dbReference type="InterPro" id="IPR051046">
    <property type="entry name" value="MurCDEF_CellWall_CoF430Synth"/>
</dbReference>
<dbReference type="EMBL" id="QNRJ01000004">
    <property type="protein sequence ID" value="RBP05298.1"/>
    <property type="molecule type" value="Genomic_DNA"/>
</dbReference>
<feature type="domain" description="Mur ligase central" evidence="5">
    <location>
        <begin position="110"/>
        <end position="297"/>
    </location>
</feature>
<dbReference type="SUPFAM" id="SSF53244">
    <property type="entry name" value="MurD-like peptide ligases, peptide-binding domain"/>
    <property type="match status" value="1"/>
</dbReference>
<dbReference type="GO" id="GO:0016881">
    <property type="term" value="F:acid-amino acid ligase activity"/>
    <property type="evidence" value="ECO:0007669"/>
    <property type="project" value="InterPro"/>
</dbReference>
<dbReference type="Pfam" id="PF08245">
    <property type="entry name" value="Mur_ligase_M"/>
    <property type="match status" value="1"/>
</dbReference>
<dbReference type="SUPFAM" id="SSF53623">
    <property type="entry name" value="MurD-like peptide ligases, catalytic domain"/>
    <property type="match status" value="1"/>
</dbReference>
<accession>A0A366ESD5</accession>
<evidence type="ECO:0000256" key="1">
    <source>
        <dbReference type="ARBA" id="ARBA00022598"/>
    </source>
</evidence>
<evidence type="ECO:0000256" key="2">
    <source>
        <dbReference type="ARBA" id="ARBA00022741"/>
    </source>
</evidence>
<name>A0A366ESD5_9BACI</name>
<reference evidence="6 7" key="1">
    <citation type="submission" date="2018-06" db="EMBL/GenBank/DDBJ databases">
        <title>Freshwater and sediment microbial communities from various areas in North America, analyzing microbe dynamics in response to fracking.</title>
        <authorList>
            <person name="Lamendella R."/>
        </authorList>
    </citation>
    <scope>NUCLEOTIDE SEQUENCE [LARGE SCALE GENOMIC DNA]</scope>
    <source>
        <strain evidence="6 7">97B</strain>
    </source>
</reference>
<evidence type="ECO:0000259" key="4">
    <source>
        <dbReference type="Pfam" id="PF02875"/>
    </source>
</evidence>